<comment type="similarity">
    <text evidence="7">Belongs to the PINc/VapC protein family.</text>
</comment>
<evidence type="ECO:0000256" key="5">
    <source>
        <dbReference type="ARBA" id="ARBA00022801"/>
    </source>
</evidence>
<evidence type="ECO:0000313" key="10">
    <source>
        <dbReference type="Proteomes" id="UP000291591"/>
    </source>
</evidence>
<dbReference type="GO" id="GO:0004518">
    <property type="term" value="F:nuclease activity"/>
    <property type="evidence" value="ECO:0007669"/>
    <property type="project" value="UniProtKB-KW"/>
</dbReference>
<dbReference type="SUPFAM" id="SSF88723">
    <property type="entry name" value="PIN domain-like"/>
    <property type="match status" value="1"/>
</dbReference>
<evidence type="ECO:0000256" key="3">
    <source>
        <dbReference type="ARBA" id="ARBA00022722"/>
    </source>
</evidence>
<dbReference type="InterPro" id="IPR050556">
    <property type="entry name" value="Type_II_TA_system_RNase"/>
</dbReference>
<dbReference type="GO" id="GO:0016787">
    <property type="term" value="F:hydrolase activity"/>
    <property type="evidence" value="ECO:0007669"/>
    <property type="project" value="UniProtKB-KW"/>
</dbReference>
<dbReference type="RefSeq" id="WP_130292138.1">
    <property type="nucleotide sequence ID" value="NZ_SHKL01000001.1"/>
</dbReference>
<dbReference type="GO" id="GO:0046872">
    <property type="term" value="F:metal ion binding"/>
    <property type="evidence" value="ECO:0007669"/>
    <property type="project" value="UniProtKB-KW"/>
</dbReference>
<protein>
    <recommendedName>
        <fullName evidence="8">PIN domain-containing protein</fullName>
    </recommendedName>
</protein>
<evidence type="ECO:0000313" key="9">
    <source>
        <dbReference type="EMBL" id="RZT88082.1"/>
    </source>
</evidence>
<dbReference type="CDD" id="cd18749">
    <property type="entry name" value="PIN_VapC4-5_FitB-like"/>
    <property type="match status" value="1"/>
</dbReference>
<feature type="domain" description="PIN" evidence="8">
    <location>
        <begin position="5"/>
        <end position="123"/>
    </location>
</feature>
<dbReference type="OrthoDB" id="9799448at2"/>
<evidence type="ECO:0000256" key="4">
    <source>
        <dbReference type="ARBA" id="ARBA00022723"/>
    </source>
</evidence>
<comment type="caution">
    <text evidence="9">The sequence shown here is derived from an EMBL/GenBank/DDBJ whole genome shotgun (WGS) entry which is preliminary data.</text>
</comment>
<accession>A0A4Q7V0T8</accession>
<reference evidence="9 10" key="1">
    <citation type="submission" date="2019-02" db="EMBL/GenBank/DDBJ databases">
        <title>Sequencing the genomes of 1000 actinobacteria strains.</title>
        <authorList>
            <person name="Klenk H.-P."/>
        </authorList>
    </citation>
    <scope>NUCLEOTIDE SEQUENCE [LARGE SCALE GENOMIC DNA]</scope>
    <source>
        <strain evidence="9 10">DSM 45779</strain>
    </source>
</reference>
<name>A0A4Q7V0T8_PSEST</name>
<evidence type="ECO:0000256" key="1">
    <source>
        <dbReference type="ARBA" id="ARBA00001946"/>
    </source>
</evidence>
<sequence>MTPLVLDTDVASAVLKGRVPASLARSLTGRRLAITFVTVGELTQWTFLRNWGPQRRAGLDRFVSGVVVLPYSTRVATIWGEVQAHAQIRGRPRPINDSWIAACCLARDLPLAKLNGKDFADFAEHEGLELL</sequence>
<dbReference type="Proteomes" id="UP000291591">
    <property type="component" value="Unassembled WGS sequence"/>
</dbReference>
<dbReference type="AlphaFoldDB" id="A0A4Q7V0T8"/>
<keyword evidence="2" id="KW-1277">Toxin-antitoxin system</keyword>
<dbReference type="InterPro" id="IPR029060">
    <property type="entry name" value="PIN-like_dom_sf"/>
</dbReference>
<proteinExistence type="inferred from homology"/>
<keyword evidence="5" id="KW-0378">Hydrolase</keyword>
<comment type="cofactor">
    <cofactor evidence="1">
        <name>Mg(2+)</name>
        <dbReference type="ChEBI" id="CHEBI:18420"/>
    </cofactor>
</comment>
<dbReference type="EMBL" id="SHKL01000001">
    <property type="protein sequence ID" value="RZT88082.1"/>
    <property type="molecule type" value="Genomic_DNA"/>
</dbReference>
<dbReference type="PANTHER" id="PTHR33653">
    <property type="entry name" value="RIBONUCLEASE VAPC2"/>
    <property type="match status" value="1"/>
</dbReference>
<evidence type="ECO:0000259" key="8">
    <source>
        <dbReference type="Pfam" id="PF01850"/>
    </source>
</evidence>
<evidence type="ECO:0000256" key="7">
    <source>
        <dbReference type="ARBA" id="ARBA00038093"/>
    </source>
</evidence>
<dbReference type="Gene3D" id="3.40.50.1010">
    <property type="entry name" value="5'-nuclease"/>
    <property type="match status" value="1"/>
</dbReference>
<keyword evidence="6" id="KW-0460">Magnesium</keyword>
<gene>
    <name evidence="9" type="ORF">EV383_5017</name>
</gene>
<keyword evidence="10" id="KW-1185">Reference proteome</keyword>
<dbReference type="Pfam" id="PF01850">
    <property type="entry name" value="PIN"/>
    <property type="match status" value="1"/>
</dbReference>
<organism evidence="9 10">
    <name type="scientific">Pseudonocardia sediminis</name>
    <dbReference type="NCBI Taxonomy" id="1397368"/>
    <lineage>
        <taxon>Bacteria</taxon>
        <taxon>Bacillati</taxon>
        <taxon>Actinomycetota</taxon>
        <taxon>Actinomycetes</taxon>
        <taxon>Pseudonocardiales</taxon>
        <taxon>Pseudonocardiaceae</taxon>
        <taxon>Pseudonocardia</taxon>
    </lineage>
</organism>
<keyword evidence="3" id="KW-0540">Nuclease</keyword>
<evidence type="ECO:0000256" key="2">
    <source>
        <dbReference type="ARBA" id="ARBA00022649"/>
    </source>
</evidence>
<dbReference type="InterPro" id="IPR002716">
    <property type="entry name" value="PIN_dom"/>
</dbReference>
<evidence type="ECO:0000256" key="6">
    <source>
        <dbReference type="ARBA" id="ARBA00022842"/>
    </source>
</evidence>
<dbReference type="PANTHER" id="PTHR33653:SF1">
    <property type="entry name" value="RIBONUCLEASE VAPC2"/>
    <property type="match status" value="1"/>
</dbReference>
<keyword evidence="4" id="KW-0479">Metal-binding</keyword>